<keyword evidence="7" id="KW-0406">Ion transport</keyword>
<evidence type="ECO:0000256" key="8">
    <source>
        <dbReference type="ARBA" id="ARBA00023077"/>
    </source>
</evidence>
<evidence type="ECO:0000313" key="20">
    <source>
        <dbReference type="Proteomes" id="UP000483432"/>
    </source>
</evidence>
<keyword evidence="3 13" id="KW-0813">Transport</keyword>
<dbReference type="Gene3D" id="2.40.170.20">
    <property type="entry name" value="TonB-dependent receptor, beta-barrel domain"/>
    <property type="match status" value="1"/>
</dbReference>
<feature type="chain" id="PRO_5029003834" evidence="16">
    <location>
        <begin position="21"/>
        <end position="606"/>
    </location>
</feature>
<dbReference type="PROSITE" id="PS52016">
    <property type="entry name" value="TONB_DEPENDENT_REC_3"/>
    <property type="match status" value="1"/>
</dbReference>
<organism evidence="19 20">
    <name type="scientific">Sulfuriferula multivorans</name>
    <dbReference type="NCBI Taxonomy" id="1559896"/>
    <lineage>
        <taxon>Bacteria</taxon>
        <taxon>Pseudomonadati</taxon>
        <taxon>Pseudomonadota</taxon>
        <taxon>Betaproteobacteria</taxon>
        <taxon>Nitrosomonadales</taxon>
        <taxon>Sulfuricellaceae</taxon>
        <taxon>Sulfuriferula</taxon>
    </lineage>
</organism>
<evidence type="ECO:0000256" key="9">
    <source>
        <dbReference type="ARBA" id="ARBA00023114"/>
    </source>
</evidence>
<evidence type="ECO:0000256" key="3">
    <source>
        <dbReference type="ARBA" id="ARBA00022448"/>
    </source>
</evidence>
<evidence type="ECO:0000256" key="13">
    <source>
        <dbReference type="PROSITE-ProRule" id="PRU01360"/>
    </source>
</evidence>
<gene>
    <name evidence="19" type="primary">btuB</name>
    <name evidence="19" type="ORF">GZ085_04160</name>
</gene>
<evidence type="ECO:0000256" key="2">
    <source>
        <dbReference type="ARBA" id="ARBA00009810"/>
    </source>
</evidence>
<comment type="subcellular location">
    <subcellularLocation>
        <location evidence="1 13">Cell outer membrane</location>
        <topology evidence="1 13">Multi-pass membrane protein</topology>
    </subcellularLocation>
</comment>
<dbReference type="InterPro" id="IPR039426">
    <property type="entry name" value="TonB-dep_rcpt-like"/>
</dbReference>
<keyword evidence="4 13" id="KW-1134">Transmembrane beta strand</keyword>
<evidence type="ECO:0000256" key="16">
    <source>
        <dbReference type="SAM" id="SignalP"/>
    </source>
</evidence>
<dbReference type="InterPro" id="IPR012910">
    <property type="entry name" value="Plug_dom"/>
</dbReference>
<evidence type="ECO:0000256" key="7">
    <source>
        <dbReference type="ARBA" id="ARBA00023065"/>
    </source>
</evidence>
<feature type="domain" description="TonB-dependent receptor plug" evidence="18">
    <location>
        <begin position="45"/>
        <end position="148"/>
    </location>
</feature>
<evidence type="ECO:0000256" key="1">
    <source>
        <dbReference type="ARBA" id="ARBA00004571"/>
    </source>
</evidence>
<proteinExistence type="inferred from homology"/>
<dbReference type="SUPFAM" id="SSF56935">
    <property type="entry name" value="Porins"/>
    <property type="match status" value="1"/>
</dbReference>
<evidence type="ECO:0000256" key="15">
    <source>
        <dbReference type="RuleBase" id="RU003357"/>
    </source>
</evidence>
<dbReference type="Pfam" id="PF07715">
    <property type="entry name" value="Plug"/>
    <property type="match status" value="1"/>
</dbReference>
<feature type="signal peptide" evidence="16">
    <location>
        <begin position="1"/>
        <end position="20"/>
    </location>
</feature>
<comment type="caution">
    <text evidence="19">The sequence shown here is derived from an EMBL/GenBank/DDBJ whole genome shotgun (WGS) entry which is preliminary data.</text>
</comment>
<dbReference type="EMBL" id="JAAFGW010000040">
    <property type="protein sequence ID" value="NDP47581.1"/>
    <property type="molecule type" value="Genomic_DNA"/>
</dbReference>
<dbReference type="NCBIfam" id="TIGR01779">
    <property type="entry name" value="TonB-B12"/>
    <property type="match status" value="1"/>
</dbReference>
<dbReference type="AlphaFoldDB" id="A0A7C9NSC6"/>
<keyword evidence="5 13" id="KW-0812">Transmembrane</keyword>
<dbReference type="CDD" id="cd01347">
    <property type="entry name" value="ligand_gated_channel"/>
    <property type="match status" value="1"/>
</dbReference>
<dbReference type="Gene3D" id="2.170.130.10">
    <property type="entry name" value="TonB-dependent receptor, plug domain"/>
    <property type="match status" value="1"/>
</dbReference>
<evidence type="ECO:0000313" key="19">
    <source>
        <dbReference type="EMBL" id="NDP47581.1"/>
    </source>
</evidence>
<dbReference type="InterPro" id="IPR010101">
    <property type="entry name" value="B12_transptr_BtuB"/>
</dbReference>
<dbReference type="Proteomes" id="UP000483432">
    <property type="component" value="Unassembled WGS sequence"/>
</dbReference>
<keyword evidence="12 13" id="KW-0998">Cell outer membrane</keyword>
<dbReference type="InterPro" id="IPR000531">
    <property type="entry name" value="Beta-barrel_TonB"/>
</dbReference>
<comment type="similarity">
    <text evidence="2 13 15">Belongs to the TonB-dependent receptor family.</text>
</comment>
<dbReference type="PANTHER" id="PTHR30069">
    <property type="entry name" value="TONB-DEPENDENT OUTER MEMBRANE RECEPTOR"/>
    <property type="match status" value="1"/>
</dbReference>
<evidence type="ECO:0000256" key="5">
    <source>
        <dbReference type="ARBA" id="ARBA00022692"/>
    </source>
</evidence>
<evidence type="ECO:0000259" key="17">
    <source>
        <dbReference type="Pfam" id="PF00593"/>
    </source>
</evidence>
<sequence>MRQTSLSLALCAAFASPAFAETLPDFVGETIVVTPTRTAQTVDASLASVSVITREDIERLQARSLVDVLQGLAGVTVANSGGMGQQTSVFMRGTNSTHVLVLIDGVKVGSATSGGAAFQDFPLQLIDRIEVVRGPVSSLYGSDAVGGVIQIFTRKGGGALTPAASVSIGSHNSQEASASLTGGGTQGWFSAGLTHLRTNGFNSCKGLSSSVGCYSTNEPDSDGYRNTAFTLRGGYRFAPGSELDMNVMRAQGKAEFDGSYQDQSDSIQQVIGAGYTHRFNDDWRIKLSAGQSRDNLESFKGGVYKSTFNTHRDSAALQNDLNLGRDHLLTLGLDWQKERVGSSTSYSLTQRDNTGVFAQYQGQWNQHRVQLALRGDDNSQFGRHTTSNIAWSHPVEAAVDLRVAYGKAFKAPSFNELYYPGGGNPNLRPETSNSFELGLAGRVSGGRWSVSLFDTRINDLIAGWPTENVNRAEIQGVEFATNNRIGAWELAVNLTLQDPQNASGANQGKVLARRAQESLRIDLDRRLGAWRLGGTLRGEGRRFDNASNTLPIDGYALLDMRAEYRLAADWMLGTRLENVFNVDYETVYGYNQSGRGAYLTLRYQPK</sequence>
<dbReference type="PROSITE" id="PS00430">
    <property type="entry name" value="TONB_DEPENDENT_REC_1"/>
    <property type="match status" value="1"/>
</dbReference>
<accession>A0A7C9NSC6</accession>
<evidence type="ECO:0000256" key="6">
    <source>
        <dbReference type="ARBA" id="ARBA00022729"/>
    </source>
</evidence>
<evidence type="ECO:0000259" key="18">
    <source>
        <dbReference type="Pfam" id="PF07715"/>
    </source>
</evidence>
<keyword evidence="6 16" id="KW-0732">Signal</keyword>
<dbReference type="InterPro" id="IPR010916">
    <property type="entry name" value="TonB_box_CS"/>
</dbReference>
<dbReference type="Pfam" id="PF00593">
    <property type="entry name" value="TonB_dep_Rec_b-barrel"/>
    <property type="match status" value="1"/>
</dbReference>
<name>A0A7C9NSC6_9PROT</name>
<dbReference type="GO" id="GO:0015288">
    <property type="term" value="F:porin activity"/>
    <property type="evidence" value="ECO:0007669"/>
    <property type="project" value="UniProtKB-KW"/>
</dbReference>
<protein>
    <submittedName>
        <fullName evidence="19">TonB-dependent vitamin B12 receptor</fullName>
    </submittedName>
</protein>
<evidence type="ECO:0000256" key="14">
    <source>
        <dbReference type="PROSITE-ProRule" id="PRU10143"/>
    </source>
</evidence>
<dbReference type="GO" id="GO:0015420">
    <property type="term" value="F:ABC-type vitamin B12 transporter activity"/>
    <property type="evidence" value="ECO:0007669"/>
    <property type="project" value="InterPro"/>
</dbReference>
<dbReference type="GO" id="GO:0046930">
    <property type="term" value="C:pore complex"/>
    <property type="evidence" value="ECO:0007669"/>
    <property type="project" value="UniProtKB-KW"/>
</dbReference>
<feature type="short sequence motif" description="TonB box" evidence="14">
    <location>
        <begin position="30"/>
        <end position="36"/>
    </location>
</feature>
<keyword evidence="9" id="KW-0626">Porin</keyword>
<feature type="domain" description="TonB-dependent receptor-like beta-barrel" evidence="17">
    <location>
        <begin position="226"/>
        <end position="579"/>
    </location>
</feature>
<evidence type="ECO:0000256" key="11">
    <source>
        <dbReference type="ARBA" id="ARBA00023170"/>
    </source>
</evidence>
<dbReference type="InterPro" id="IPR037066">
    <property type="entry name" value="Plug_dom_sf"/>
</dbReference>
<evidence type="ECO:0000256" key="10">
    <source>
        <dbReference type="ARBA" id="ARBA00023136"/>
    </source>
</evidence>
<keyword evidence="8 14" id="KW-0798">TonB box</keyword>
<keyword evidence="10 13" id="KW-0472">Membrane</keyword>
<dbReference type="InterPro" id="IPR036942">
    <property type="entry name" value="Beta-barrel_TonB_sf"/>
</dbReference>
<evidence type="ECO:0000256" key="4">
    <source>
        <dbReference type="ARBA" id="ARBA00022452"/>
    </source>
</evidence>
<dbReference type="PANTHER" id="PTHR30069:SF53">
    <property type="entry name" value="COLICIN I RECEPTOR-RELATED"/>
    <property type="match status" value="1"/>
</dbReference>
<dbReference type="GO" id="GO:0009279">
    <property type="term" value="C:cell outer membrane"/>
    <property type="evidence" value="ECO:0007669"/>
    <property type="project" value="UniProtKB-SubCell"/>
</dbReference>
<keyword evidence="11 19" id="KW-0675">Receptor</keyword>
<reference evidence="19 20" key="1">
    <citation type="submission" date="2019-09" db="EMBL/GenBank/DDBJ databases">
        <title>H2 Metabolism Revealed by Metagenomic Analysis in Subglacial Sediment of East Antarctica.</title>
        <authorList>
            <person name="Yang Z."/>
            <person name="Zhang Y."/>
            <person name="Lv Y."/>
            <person name="Yan W."/>
            <person name="Xiao X."/>
            <person name="Sun B."/>
            <person name="Ma H."/>
        </authorList>
    </citation>
    <scope>NUCLEOTIDE SEQUENCE [LARGE SCALE GENOMIC DNA]</scope>
    <source>
        <strain evidence="19">Bin2_2</strain>
    </source>
</reference>
<evidence type="ECO:0000256" key="12">
    <source>
        <dbReference type="ARBA" id="ARBA00023237"/>
    </source>
</evidence>
<dbReference type="GO" id="GO:0006811">
    <property type="term" value="P:monoatomic ion transport"/>
    <property type="evidence" value="ECO:0007669"/>
    <property type="project" value="UniProtKB-KW"/>
</dbReference>